<comment type="caution">
    <text evidence="2">The sequence shown here is derived from an EMBL/GenBank/DDBJ whole genome shotgun (WGS) entry which is preliminary data.</text>
</comment>
<name>A0AAD7NH93_9AGAR</name>
<feature type="transmembrane region" description="Helical" evidence="1">
    <location>
        <begin position="303"/>
        <end position="327"/>
    </location>
</feature>
<evidence type="ECO:0000313" key="2">
    <source>
        <dbReference type="EMBL" id="KAJ7760681.1"/>
    </source>
</evidence>
<keyword evidence="3" id="KW-1185">Reference proteome</keyword>
<evidence type="ECO:0000256" key="1">
    <source>
        <dbReference type="SAM" id="Phobius"/>
    </source>
</evidence>
<proteinExistence type="predicted"/>
<keyword evidence="1" id="KW-1133">Transmembrane helix</keyword>
<accession>A0AAD7NH93</accession>
<dbReference type="Proteomes" id="UP001215280">
    <property type="component" value="Unassembled WGS sequence"/>
</dbReference>
<evidence type="ECO:0000313" key="3">
    <source>
        <dbReference type="Proteomes" id="UP001215280"/>
    </source>
</evidence>
<sequence>MNVIVDNRDALLQYSNGWLEISTQPAFADTTSSSVTLGDTANFTFTVGAPGSSVIVFAALGQLLDPPGNASSMLFSIDGGTPREYTPPATTGSSTTYHEPIWTSGPLAEESHTVFITQKSTSRQINLDYFLYNTTSSTEGKTISIDDNDASVQYFGYWSLQTNNDACFQHTVHLCASPGCLASLTFEGTSVTLQGPLAEGIVPNSYNVSVAIDGGPPTFISKSANTTSITYNNKLFFTSSPLPPGNHTIIFTAQNAKPFYVDYFLVGNDPSSAGVASTASGSSLSQSVPTSTLPSRITKSTRIPATVGGIVGGLALLLVVLSVAFVLRRRFQRRRLHPPGRAFHS</sequence>
<gene>
    <name evidence="2" type="ORF">DFH07DRAFT_771761</name>
</gene>
<protein>
    <submittedName>
        <fullName evidence="2">Uncharacterized protein</fullName>
    </submittedName>
</protein>
<reference evidence="2" key="1">
    <citation type="submission" date="2023-03" db="EMBL/GenBank/DDBJ databases">
        <title>Massive genome expansion in bonnet fungi (Mycena s.s.) driven by repeated elements and novel gene families across ecological guilds.</title>
        <authorList>
            <consortium name="Lawrence Berkeley National Laboratory"/>
            <person name="Harder C.B."/>
            <person name="Miyauchi S."/>
            <person name="Viragh M."/>
            <person name="Kuo A."/>
            <person name="Thoen E."/>
            <person name="Andreopoulos B."/>
            <person name="Lu D."/>
            <person name="Skrede I."/>
            <person name="Drula E."/>
            <person name="Henrissat B."/>
            <person name="Morin E."/>
            <person name="Kohler A."/>
            <person name="Barry K."/>
            <person name="LaButti K."/>
            <person name="Morin E."/>
            <person name="Salamov A."/>
            <person name="Lipzen A."/>
            <person name="Mereny Z."/>
            <person name="Hegedus B."/>
            <person name="Baldrian P."/>
            <person name="Stursova M."/>
            <person name="Weitz H."/>
            <person name="Taylor A."/>
            <person name="Grigoriev I.V."/>
            <person name="Nagy L.G."/>
            <person name="Martin F."/>
            <person name="Kauserud H."/>
        </authorList>
    </citation>
    <scope>NUCLEOTIDE SEQUENCE</scope>
    <source>
        <strain evidence="2">CBHHK188m</strain>
    </source>
</reference>
<dbReference type="AlphaFoldDB" id="A0AAD7NH93"/>
<organism evidence="2 3">
    <name type="scientific">Mycena maculata</name>
    <dbReference type="NCBI Taxonomy" id="230809"/>
    <lineage>
        <taxon>Eukaryota</taxon>
        <taxon>Fungi</taxon>
        <taxon>Dikarya</taxon>
        <taxon>Basidiomycota</taxon>
        <taxon>Agaricomycotina</taxon>
        <taxon>Agaricomycetes</taxon>
        <taxon>Agaricomycetidae</taxon>
        <taxon>Agaricales</taxon>
        <taxon>Marasmiineae</taxon>
        <taxon>Mycenaceae</taxon>
        <taxon>Mycena</taxon>
    </lineage>
</organism>
<dbReference type="Gene3D" id="2.60.120.260">
    <property type="entry name" value="Galactose-binding domain-like"/>
    <property type="match status" value="2"/>
</dbReference>
<dbReference type="EMBL" id="JARJLG010000048">
    <property type="protein sequence ID" value="KAJ7760681.1"/>
    <property type="molecule type" value="Genomic_DNA"/>
</dbReference>
<keyword evidence="1" id="KW-0472">Membrane</keyword>
<keyword evidence="1" id="KW-0812">Transmembrane</keyword>